<comment type="caution">
    <text evidence="1">The sequence shown here is derived from an EMBL/GenBank/DDBJ whole genome shotgun (WGS) entry which is preliminary data.</text>
</comment>
<reference evidence="2" key="1">
    <citation type="journal article" date="2019" name="Int. J. Syst. Evol. Microbiol.">
        <title>The Global Catalogue of Microorganisms (GCM) 10K type strain sequencing project: providing services to taxonomists for standard genome sequencing and annotation.</title>
        <authorList>
            <consortium name="The Broad Institute Genomics Platform"/>
            <consortium name="The Broad Institute Genome Sequencing Center for Infectious Disease"/>
            <person name="Wu L."/>
            <person name="Ma J."/>
        </authorList>
    </citation>
    <scope>NUCLEOTIDE SEQUENCE [LARGE SCALE GENOMIC DNA]</scope>
    <source>
        <strain evidence="2">CGMCC 1.12121</strain>
    </source>
</reference>
<gene>
    <name evidence="1" type="ORF">ACFO0U_12880</name>
</gene>
<keyword evidence="2" id="KW-1185">Reference proteome</keyword>
<evidence type="ECO:0000313" key="1">
    <source>
        <dbReference type="EMBL" id="MFC4539667.1"/>
    </source>
</evidence>
<accession>A0ABV9D410</accession>
<name>A0ABV9D410_9GAMM</name>
<proteinExistence type="predicted"/>
<dbReference type="Proteomes" id="UP001596030">
    <property type="component" value="Unassembled WGS sequence"/>
</dbReference>
<sequence length="86" mass="9835">MSKPPFRLVVSHLTLDWSDFHHLFVIMTPNAYARFRTPPFVEWTARYRLVFNTIMVQCNIAAQLPHAASYDVDLKTGGGIDDPEVT</sequence>
<protein>
    <submittedName>
        <fullName evidence="1">Uncharacterized protein</fullName>
    </submittedName>
</protein>
<evidence type="ECO:0000313" key="2">
    <source>
        <dbReference type="Proteomes" id="UP001596030"/>
    </source>
</evidence>
<organism evidence="1 2">
    <name type="scientific">Chromohalobacter sarecensis</name>
    <dbReference type="NCBI Taxonomy" id="245294"/>
    <lineage>
        <taxon>Bacteria</taxon>
        <taxon>Pseudomonadati</taxon>
        <taxon>Pseudomonadota</taxon>
        <taxon>Gammaproteobacteria</taxon>
        <taxon>Oceanospirillales</taxon>
        <taxon>Halomonadaceae</taxon>
        <taxon>Chromohalobacter</taxon>
    </lineage>
</organism>
<dbReference type="RefSeq" id="WP_246975653.1">
    <property type="nucleotide sequence ID" value="NZ_JAKGAN010000008.1"/>
</dbReference>
<dbReference type="EMBL" id="JBHSEU010000021">
    <property type="protein sequence ID" value="MFC4539667.1"/>
    <property type="molecule type" value="Genomic_DNA"/>
</dbReference>